<dbReference type="Pfam" id="PF02926">
    <property type="entry name" value="THUMP"/>
    <property type="match status" value="1"/>
</dbReference>
<evidence type="ECO:0000256" key="3">
    <source>
        <dbReference type="PROSITE-ProRule" id="PRU00529"/>
    </source>
</evidence>
<evidence type="ECO:0000313" key="6">
    <source>
        <dbReference type="Proteomes" id="UP001172082"/>
    </source>
</evidence>
<proteinExistence type="predicted"/>
<keyword evidence="6" id="KW-1185">Reference proteome</keyword>
<dbReference type="Pfam" id="PF01170">
    <property type="entry name" value="UPF0020"/>
    <property type="match status" value="1"/>
</dbReference>
<evidence type="ECO:0000256" key="2">
    <source>
        <dbReference type="ARBA" id="ARBA00022679"/>
    </source>
</evidence>
<name>A0ABT8KIP3_9BACT</name>
<dbReference type="GO" id="GO:0032259">
    <property type="term" value="P:methylation"/>
    <property type="evidence" value="ECO:0007669"/>
    <property type="project" value="UniProtKB-KW"/>
</dbReference>
<dbReference type="GO" id="GO:0008168">
    <property type="term" value="F:methyltransferase activity"/>
    <property type="evidence" value="ECO:0007669"/>
    <property type="project" value="UniProtKB-KW"/>
</dbReference>
<keyword evidence="1 5" id="KW-0489">Methyltransferase</keyword>
<evidence type="ECO:0000313" key="5">
    <source>
        <dbReference type="EMBL" id="MDN5199907.1"/>
    </source>
</evidence>
<protein>
    <submittedName>
        <fullName evidence="5">Class I SAM-dependent RNA methyltransferase</fullName>
    </submittedName>
</protein>
<dbReference type="InterPro" id="IPR029063">
    <property type="entry name" value="SAM-dependent_MTases_sf"/>
</dbReference>
<dbReference type="InterPro" id="IPR004114">
    <property type="entry name" value="THUMP_dom"/>
</dbReference>
<dbReference type="Pfam" id="PF22020">
    <property type="entry name" value="RlmL_1st"/>
    <property type="match status" value="1"/>
</dbReference>
<keyword evidence="3" id="KW-0694">RNA-binding</keyword>
<dbReference type="PANTHER" id="PTHR47313">
    <property type="entry name" value="RIBOSOMAL RNA LARGE SUBUNIT METHYLTRANSFERASE K/L"/>
    <property type="match status" value="1"/>
</dbReference>
<evidence type="ECO:0000259" key="4">
    <source>
        <dbReference type="PROSITE" id="PS51165"/>
    </source>
</evidence>
<dbReference type="CDD" id="cd11715">
    <property type="entry name" value="THUMP_AdoMetMT"/>
    <property type="match status" value="1"/>
</dbReference>
<dbReference type="Gene3D" id="3.30.2130.30">
    <property type="match status" value="1"/>
</dbReference>
<reference evidence="5" key="1">
    <citation type="submission" date="2023-06" db="EMBL/GenBank/DDBJ databases">
        <title>Genomic of Parafulvivirga corallium.</title>
        <authorList>
            <person name="Wang G."/>
        </authorList>
    </citation>
    <scope>NUCLEOTIDE SEQUENCE</scope>
    <source>
        <strain evidence="5">BMA10</strain>
    </source>
</reference>
<dbReference type="RefSeq" id="WP_346749937.1">
    <property type="nucleotide sequence ID" value="NZ_JAUJEA010000001.1"/>
</dbReference>
<evidence type="ECO:0000256" key="1">
    <source>
        <dbReference type="ARBA" id="ARBA00022603"/>
    </source>
</evidence>
<dbReference type="EMBL" id="JAUJEA010000001">
    <property type="protein sequence ID" value="MDN5199907.1"/>
    <property type="molecule type" value="Genomic_DNA"/>
</dbReference>
<dbReference type="PROSITE" id="PS51165">
    <property type="entry name" value="THUMP"/>
    <property type="match status" value="1"/>
</dbReference>
<dbReference type="Gene3D" id="3.40.50.150">
    <property type="entry name" value="Vaccinia Virus protein VP39"/>
    <property type="match status" value="1"/>
</dbReference>
<keyword evidence="2" id="KW-0808">Transferase</keyword>
<gene>
    <name evidence="5" type="ORF">QQ008_01000</name>
</gene>
<dbReference type="SUPFAM" id="SSF53335">
    <property type="entry name" value="S-adenosyl-L-methionine-dependent methyltransferases"/>
    <property type="match status" value="1"/>
</dbReference>
<dbReference type="PANTHER" id="PTHR47313:SF1">
    <property type="entry name" value="RIBOSOMAL RNA LARGE SUBUNIT METHYLTRANSFERASE K_L"/>
    <property type="match status" value="1"/>
</dbReference>
<comment type="caution">
    <text evidence="5">The sequence shown here is derived from an EMBL/GenBank/DDBJ whole genome shotgun (WGS) entry which is preliminary data.</text>
</comment>
<accession>A0ABT8KIP3</accession>
<organism evidence="5 6">
    <name type="scientific">Splendidivirga corallicola</name>
    <dbReference type="NCBI Taxonomy" id="3051826"/>
    <lineage>
        <taxon>Bacteria</taxon>
        <taxon>Pseudomonadati</taxon>
        <taxon>Bacteroidota</taxon>
        <taxon>Cytophagia</taxon>
        <taxon>Cytophagales</taxon>
        <taxon>Splendidivirgaceae</taxon>
        <taxon>Splendidivirga</taxon>
    </lineage>
</organism>
<feature type="domain" description="THUMP" evidence="4">
    <location>
        <begin position="46"/>
        <end position="157"/>
    </location>
</feature>
<sequence>MDDKNKIVVTCAKRTNHIVLEEMAALGYKGESSGNLGVITQGTMKDCMRLNMHLRTANRVLYLIKAFEAVKPQELYDQIHQIPWEDFLEPNGYFSINSWVHNDYIKDTQFANLKAKDAIVDRMQKVHDMRPDSGPDRHKTVIFMHWKNNACQLYFDTSGQTISKHGYRKVPYKAPLMESLAASIILSSQWDKFSHFINPMCGSGTLAIEAALLALNRVPGQYRDNFGFMHIKGYNRSDWNQIRKEANQNAKRNLPGRIIASDINGEAIRVAKRNAQTAGVDHLIEFQQCDFKETTVPSGNGVIILNPEYGARMGEEKALEQIYTDIGDFFKQRCQGKMGYVFTGNMNLAKKVGLRTRRRMEFYNGKIDCRLLEYELYEGTKKAR</sequence>
<dbReference type="InterPro" id="IPR000241">
    <property type="entry name" value="RlmKL-like_Mtase"/>
</dbReference>
<dbReference type="InterPro" id="IPR054170">
    <property type="entry name" value="RlmL_1st"/>
</dbReference>
<dbReference type="Proteomes" id="UP001172082">
    <property type="component" value="Unassembled WGS sequence"/>
</dbReference>